<dbReference type="EMBL" id="BDGG01000003">
    <property type="protein sequence ID" value="GAU96334.1"/>
    <property type="molecule type" value="Genomic_DNA"/>
</dbReference>
<gene>
    <name evidence="1" type="primary">RvY_07794-1</name>
    <name evidence="1" type="synonym">RvY_07794.1</name>
    <name evidence="1" type="ORF">RvY_07794</name>
</gene>
<evidence type="ECO:0000313" key="2">
    <source>
        <dbReference type="Proteomes" id="UP000186922"/>
    </source>
</evidence>
<organism evidence="1 2">
    <name type="scientific">Ramazzottius varieornatus</name>
    <name type="common">Water bear</name>
    <name type="synonym">Tardigrade</name>
    <dbReference type="NCBI Taxonomy" id="947166"/>
    <lineage>
        <taxon>Eukaryota</taxon>
        <taxon>Metazoa</taxon>
        <taxon>Ecdysozoa</taxon>
        <taxon>Tardigrada</taxon>
        <taxon>Eutardigrada</taxon>
        <taxon>Parachela</taxon>
        <taxon>Hypsibioidea</taxon>
        <taxon>Ramazzottiidae</taxon>
        <taxon>Ramazzottius</taxon>
    </lineage>
</organism>
<proteinExistence type="predicted"/>
<evidence type="ECO:0000313" key="1">
    <source>
        <dbReference type="EMBL" id="GAU96334.1"/>
    </source>
</evidence>
<protein>
    <submittedName>
        <fullName evidence="1">Uncharacterized protein</fullName>
    </submittedName>
</protein>
<comment type="caution">
    <text evidence="1">The sequence shown here is derived from an EMBL/GenBank/DDBJ whole genome shotgun (WGS) entry which is preliminary data.</text>
</comment>
<dbReference type="Proteomes" id="UP000186922">
    <property type="component" value="Unassembled WGS sequence"/>
</dbReference>
<dbReference type="AlphaFoldDB" id="A0A1D1V3G4"/>
<reference evidence="1 2" key="1">
    <citation type="journal article" date="2016" name="Nat. Commun.">
        <title>Extremotolerant tardigrade genome and improved radiotolerance of human cultured cells by tardigrade-unique protein.</title>
        <authorList>
            <person name="Hashimoto T."/>
            <person name="Horikawa D.D."/>
            <person name="Saito Y."/>
            <person name="Kuwahara H."/>
            <person name="Kozuka-Hata H."/>
            <person name="Shin-I T."/>
            <person name="Minakuchi Y."/>
            <person name="Ohishi K."/>
            <person name="Motoyama A."/>
            <person name="Aizu T."/>
            <person name="Enomoto A."/>
            <person name="Kondo K."/>
            <person name="Tanaka S."/>
            <person name="Hara Y."/>
            <person name="Koshikawa S."/>
            <person name="Sagara H."/>
            <person name="Miura T."/>
            <person name="Yokobori S."/>
            <person name="Miyagawa K."/>
            <person name="Suzuki Y."/>
            <person name="Kubo T."/>
            <person name="Oyama M."/>
            <person name="Kohara Y."/>
            <person name="Fujiyama A."/>
            <person name="Arakawa K."/>
            <person name="Katayama T."/>
            <person name="Toyoda A."/>
            <person name="Kunieda T."/>
        </authorList>
    </citation>
    <scope>NUCLEOTIDE SEQUENCE [LARGE SCALE GENOMIC DNA]</scope>
    <source>
        <strain evidence="1 2">YOKOZUNA-1</strain>
    </source>
</reference>
<accession>A0A1D1V3G4</accession>
<sequence>MEVCPVGKGSTRKRGGNELTVYTKMTRFSCGFSLMEPANMEDKLTSTHKRRAQGLEAYGQGHKTDTQSTETMGKFLKFLCEVPPSEVHPTSLILTIVQCPHRLFRIQRGQHQACGRWSLSSAHPLNPHVSLPILNRALRHLVELRPGVP</sequence>
<keyword evidence="2" id="KW-1185">Reference proteome</keyword>
<name>A0A1D1V3G4_RAMVA</name>